<dbReference type="EMBL" id="AM920439">
    <property type="protein sequence ID" value="CAP87141.1"/>
    <property type="molecule type" value="Genomic_DNA"/>
</dbReference>
<evidence type="ECO:0000313" key="2">
    <source>
        <dbReference type="Proteomes" id="UP000000724"/>
    </source>
</evidence>
<reference evidence="1 2" key="1">
    <citation type="journal article" date="2008" name="Nat. Biotechnol.">
        <title>Genome sequencing and analysis of the filamentous fungus Penicillium chrysogenum.</title>
        <authorList>
            <person name="van den Berg M.A."/>
            <person name="Albang R."/>
            <person name="Albermann K."/>
            <person name="Badger J.H."/>
            <person name="Daran J.-M."/>
            <person name="Driessen A.J.M."/>
            <person name="Garcia-Estrada C."/>
            <person name="Fedorova N.D."/>
            <person name="Harris D.M."/>
            <person name="Heijne W.H.M."/>
            <person name="Joardar V.S."/>
            <person name="Kiel J.A.K.W."/>
            <person name="Kovalchuk A."/>
            <person name="Martin J.F."/>
            <person name="Nierman W.C."/>
            <person name="Nijland J.G."/>
            <person name="Pronk J.T."/>
            <person name="Roubos J.A."/>
            <person name="van der Klei I.J."/>
            <person name="van Peij N.N.M.E."/>
            <person name="Veenhuis M."/>
            <person name="von Doehren H."/>
            <person name="Wagner C."/>
            <person name="Wortman J.R."/>
            <person name="Bovenberg R.A.L."/>
        </authorList>
    </citation>
    <scope>NUCLEOTIDE SEQUENCE [LARGE SCALE GENOMIC DNA]</scope>
    <source>
        <strain evidence="2">ATCC 28089 / DSM 1075 / NRRL 1951 / Wisconsin 54-1255</strain>
    </source>
</reference>
<dbReference type="Proteomes" id="UP000000724">
    <property type="component" value="Contig Pc00c24"/>
</dbReference>
<dbReference type="VEuPathDB" id="FungiDB:PCH_Pc24g02330"/>
<evidence type="ECO:0000313" key="1">
    <source>
        <dbReference type="EMBL" id="CAP87141.1"/>
    </source>
</evidence>
<name>B6HX12_PENRW</name>
<dbReference type="OrthoDB" id="4062651at2759"/>
<protein>
    <submittedName>
        <fullName evidence="1">Uncharacterized protein</fullName>
    </submittedName>
</protein>
<organism evidence="1 2">
    <name type="scientific">Penicillium rubens (strain ATCC 28089 / DSM 1075 / NRRL 1951 / Wisconsin 54-1255)</name>
    <name type="common">Penicillium chrysogenum</name>
    <dbReference type="NCBI Taxonomy" id="500485"/>
    <lineage>
        <taxon>Eukaryota</taxon>
        <taxon>Fungi</taxon>
        <taxon>Dikarya</taxon>
        <taxon>Ascomycota</taxon>
        <taxon>Pezizomycotina</taxon>
        <taxon>Eurotiomycetes</taxon>
        <taxon>Eurotiomycetidae</taxon>
        <taxon>Eurotiales</taxon>
        <taxon>Aspergillaceae</taxon>
        <taxon>Penicillium</taxon>
        <taxon>Penicillium chrysogenum species complex</taxon>
    </lineage>
</organism>
<dbReference type="AlphaFoldDB" id="B6HX12"/>
<dbReference type="HOGENOM" id="CLU_1468664_0_0_1"/>
<gene>
    <name evidence="1" type="ORF">Pc24g02330</name>
    <name evidence="1" type="ORF">PCH_Pc24g02330</name>
</gene>
<accession>B6HX12</accession>
<proteinExistence type="predicted"/>
<sequence length="184" mass="20696">MVVAASTRCWSHGSCERSLHGHLPSLYFWRVVGHRKPRICPWTSFPSAVKGNKILRKLSYVEQCGHLSIRMESLISSRFMFVMAVQLIVSWKKIHVPSTVSQSQLPISMSAPTTRESHTAATTKLTGPHRRDRLKVVTGPPKSLCLPHLSGLENIASVLIDFELELHQTPLIFSMGVKYTCCWC</sequence>
<keyword evidence="2" id="KW-1185">Reference proteome</keyword>